<dbReference type="Proteomes" id="UP000799779">
    <property type="component" value="Unassembled WGS sequence"/>
</dbReference>
<dbReference type="EMBL" id="ML977560">
    <property type="protein sequence ID" value="KAF2006381.1"/>
    <property type="molecule type" value="Genomic_DNA"/>
</dbReference>
<reference evidence="2" key="1">
    <citation type="journal article" date="2020" name="Stud. Mycol.">
        <title>101 Dothideomycetes genomes: a test case for predicting lifestyles and emergence of pathogens.</title>
        <authorList>
            <person name="Haridas S."/>
            <person name="Albert R."/>
            <person name="Binder M."/>
            <person name="Bloem J."/>
            <person name="Labutti K."/>
            <person name="Salamov A."/>
            <person name="Andreopoulos B."/>
            <person name="Baker S."/>
            <person name="Barry K."/>
            <person name="Bills G."/>
            <person name="Bluhm B."/>
            <person name="Cannon C."/>
            <person name="Castanera R."/>
            <person name="Culley D."/>
            <person name="Daum C."/>
            <person name="Ezra D."/>
            <person name="Gonzalez J."/>
            <person name="Henrissat B."/>
            <person name="Kuo A."/>
            <person name="Liang C."/>
            <person name="Lipzen A."/>
            <person name="Lutzoni F."/>
            <person name="Magnuson J."/>
            <person name="Mondo S."/>
            <person name="Nolan M."/>
            <person name="Ohm R."/>
            <person name="Pangilinan J."/>
            <person name="Park H.-J."/>
            <person name="Ramirez L."/>
            <person name="Alfaro M."/>
            <person name="Sun H."/>
            <person name="Tritt A."/>
            <person name="Yoshinaga Y."/>
            <person name="Zwiers L.-H."/>
            <person name="Turgeon B."/>
            <person name="Goodwin S."/>
            <person name="Spatafora J."/>
            <person name="Crous P."/>
            <person name="Grigoriev I."/>
        </authorList>
    </citation>
    <scope>NUCLEOTIDE SEQUENCE</scope>
    <source>
        <strain evidence="2">CBS 123094</strain>
    </source>
</reference>
<protein>
    <submittedName>
        <fullName evidence="2">Uncharacterized protein</fullName>
    </submittedName>
</protein>
<feature type="region of interest" description="Disordered" evidence="1">
    <location>
        <begin position="278"/>
        <end position="298"/>
    </location>
</feature>
<proteinExistence type="predicted"/>
<name>A0A6A5X113_9PLEO</name>
<organism evidence="2 3">
    <name type="scientific">Amniculicola lignicola CBS 123094</name>
    <dbReference type="NCBI Taxonomy" id="1392246"/>
    <lineage>
        <taxon>Eukaryota</taxon>
        <taxon>Fungi</taxon>
        <taxon>Dikarya</taxon>
        <taxon>Ascomycota</taxon>
        <taxon>Pezizomycotina</taxon>
        <taxon>Dothideomycetes</taxon>
        <taxon>Pleosporomycetidae</taxon>
        <taxon>Pleosporales</taxon>
        <taxon>Amniculicolaceae</taxon>
        <taxon>Amniculicola</taxon>
    </lineage>
</organism>
<keyword evidence="3" id="KW-1185">Reference proteome</keyword>
<feature type="compositionally biased region" description="Low complexity" evidence="1">
    <location>
        <begin position="127"/>
        <end position="138"/>
    </location>
</feature>
<feature type="region of interest" description="Disordered" evidence="1">
    <location>
        <begin position="115"/>
        <end position="138"/>
    </location>
</feature>
<feature type="compositionally biased region" description="Basic residues" evidence="1">
    <location>
        <begin position="278"/>
        <end position="292"/>
    </location>
</feature>
<evidence type="ECO:0000256" key="1">
    <source>
        <dbReference type="SAM" id="MobiDB-lite"/>
    </source>
</evidence>
<feature type="region of interest" description="Disordered" evidence="1">
    <location>
        <begin position="1"/>
        <end position="23"/>
    </location>
</feature>
<accession>A0A6A5X113</accession>
<dbReference type="AlphaFoldDB" id="A0A6A5X113"/>
<gene>
    <name evidence="2" type="ORF">P154DRAFT_570443</name>
</gene>
<evidence type="ECO:0000313" key="3">
    <source>
        <dbReference type="Proteomes" id="UP000799779"/>
    </source>
</evidence>
<evidence type="ECO:0000313" key="2">
    <source>
        <dbReference type="EMBL" id="KAF2006381.1"/>
    </source>
</evidence>
<sequence>MQLSAQQMHPCSPDDPQGLNVAAPPGARERWAVALEPRQRPACAGGPVLEGWRVVAVGPGPIAGCTRPPRLPGTACWVPWAGAADPAAAKRYGGRAVVVVLVVLVVEGEDGGGRAALPASANGSAMGQQTDGGSRRGQQTGGRALLLLLTLPHPQRALSRRCSVTVTSERPSVLASSTLHRRRSEASIAVDAVRAWMALLRAGLCSQMRSRGVHMASLGAGMVRTRWPWRSLHDPPLRSFGQLAAVGQQRSARPCPKGAYRPQKRLETAAPLETAVLKRKNGSTQRRVKRPRYSSFGS</sequence>